<dbReference type="InterPro" id="IPR017850">
    <property type="entry name" value="Alkaline_phosphatase_core_sf"/>
</dbReference>
<evidence type="ECO:0000256" key="4">
    <source>
        <dbReference type="ARBA" id="ARBA00022729"/>
    </source>
</evidence>
<dbReference type="SUPFAM" id="SSF53649">
    <property type="entry name" value="Alkaline phosphatase-like"/>
    <property type="match status" value="1"/>
</dbReference>
<gene>
    <name evidence="9" type="ORF">N7E81_07705</name>
</gene>
<reference evidence="9" key="1">
    <citation type="submission" date="2022-10" db="EMBL/GenBank/DDBJ databases">
        <title>Comparative genomics and taxonomic characterization of three novel marine species of genus Reichenbachiella exhibiting antioxidant and polysaccharide degradation activities.</title>
        <authorList>
            <person name="Muhammad N."/>
            <person name="Lee Y.-J."/>
            <person name="Ko J."/>
            <person name="Kim S.-G."/>
        </authorList>
    </citation>
    <scope>NUCLEOTIDE SEQUENCE</scope>
    <source>
        <strain evidence="9">Wsw4-B4</strain>
    </source>
</reference>
<keyword evidence="6" id="KW-0106">Calcium</keyword>
<dbReference type="CDD" id="cd16030">
    <property type="entry name" value="iduronate-2-sulfatase"/>
    <property type="match status" value="1"/>
</dbReference>
<comment type="cofactor">
    <cofactor evidence="1">
        <name>Ca(2+)</name>
        <dbReference type="ChEBI" id="CHEBI:29108"/>
    </cofactor>
</comment>
<dbReference type="EMBL" id="CP106735">
    <property type="protein sequence ID" value="UXX80982.1"/>
    <property type="molecule type" value="Genomic_DNA"/>
</dbReference>
<evidence type="ECO:0000256" key="7">
    <source>
        <dbReference type="SAM" id="SignalP"/>
    </source>
</evidence>
<keyword evidence="4 7" id="KW-0732">Signal</keyword>
<evidence type="ECO:0000313" key="10">
    <source>
        <dbReference type="Proteomes" id="UP001062165"/>
    </source>
</evidence>
<keyword evidence="10" id="KW-1185">Reference proteome</keyword>
<evidence type="ECO:0000313" key="9">
    <source>
        <dbReference type="EMBL" id="UXX80982.1"/>
    </source>
</evidence>
<comment type="similarity">
    <text evidence="2">Belongs to the sulfatase family.</text>
</comment>
<proteinExistence type="inferred from homology"/>
<dbReference type="PANTHER" id="PTHR45953:SF1">
    <property type="entry name" value="IDURONATE 2-SULFATASE"/>
    <property type="match status" value="1"/>
</dbReference>
<feature type="chain" id="PRO_5046997945" evidence="7">
    <location>
        <begin position="26"/>
        <end position="470"/>
    </location>
</feature>
<accession>A0ABY6D497</accession>
<evidence type="ECO:0000256" key="5">
    <source>
        <dbReference type="ARBA" id="ARBA00022801"/>
    </source>
</evidence>
<dbReference type="RefSeq" id="WP_263052711.1">
    <property type="nucleotide sequence ID" value="NZ_CP106735.1"/>
</dbReference>
<evidence type="ECO:0000256" key="1">
    <source>
        <dbReference type="ARBA" id="ARBA00001913"/>
    </source>
</evidence>
<dbReference type="PROSITE" id="PS51257">
    <property type="entry name" value="PROKAR_LIPOPROTEIN"/>
    <property type="match status" value="1"/>
</dbReference>
<dbReference type="Gene3D" id="3.40.720.10">
    <property type="entry name" value="Alkaline Phosphatase, subunit A"/>
    <property type="match status" value="1"/>
</dbReference>
<evidence type="ECO:0000256" key="2">
    <source>
        <dbReference type="ARBA" id="ARBA00008779"/>
    </source>
</evidence>
<dbReference type="PANTHER" id="PTHR45953">
    <property type="entry name" value="IDURONATE 2-SULFATASE"/>
    <property type="match status" value="1"/>
</dbReference>
<dbReference type="Pfam" id="PF00884">
    <property type="entry name" value="Sulfatase"/>
    <property type="match status" value="1"/>
</dbReference>
<dbReference type="InterPro" id="IPR000917">
    <property type="entry name" value="Sulfatase_N"/>
</dbReference>
<feature type="signal peptide" evidence="7">
    <location>
        <begin position="1"/>
        <end position="25"/>
    </location>
</feature>
<dbReference type="Proteomes" id="UP001062165">
    <property type="component" value="Chromosome"/>
</dbReference>
<keyword evidence="3" id="KW-0479">Metal-binding</keyword>
<dbReference type="InterPro" id="IPR035874">
    <property type="entry name" value="IDS"/>
</dbReference>
<feature type="domain" description="Sulfatase N-terminal" evidence="8">
    <location>
        <begin position="32"/>
        <end position="373"/>
    </location>
</feature>
<evidence type="ECO:0000256" key="3">
    <source>
        <dbReference type="ARBA" id="ARBA00022723"/>
    </source>
</evidence>
<protein>
    <submittedName>
        <fullName evidence="9">Sulfatase</fullName>
    </submittedName>
</protein>
<name>A0ABY6D497_9BACT</name>
<organism evidence="9 10">
    <name type="scientific">Reichenbachiella carrageenanivorans</name>
    <dbReference type="NCBI Taxonomy" id="2979869"/>
    <lineage>
        <taxon>Bacteria</taxon>
        <taxon>Pseudomonadati</taxon>
        <taxon>Bacteroidota</taxon>
        <taxon>Cytophagia</taxon>
        <taxon>Cytophagales</taxon>
        <taxon>Reichenbachiellaceae</taxon>
        <taxon>Reichenbachiella</taxon>
    </lineage>
</organism>
<sequence>MMNKQILSIFWAVSCLFFVSEKVNAQEHKKYNFLFIAVDDLNDWTGFAGGHPQTQTPNMDLLAASGVVFDKAYCAAAVCNPSRSALMTGIRPSSSGVYGNQNYFRDSEVLKEILTIPEYLTQHGYKTMAKGKIFHSPNGPWANSEVWGEYEKISGYFGETVKKDGFMANGIPNGVIDQNLEWGPTDAKLEETSDYQNTQWAASQLQKEHDKPFFLACGLTRPHLKWEVPKAFFDKFPEEEMIVPDILESDLDDIPSGAHAKTKNYTGIKKYNKQRSAVQAYLANINYADTCIGVVLDALAKSKYAENTVVILWGDHGWHLGEKLHYKKATLWEEATRVPLIIKVPGMTPVGASCPRTVNLMDLYPTIVALADIPKNESNEGNDITPLLMNPMADWQYPSLTTQGENRHSVRDERYRYTRYDDGSEELYDHSVDSLEWINLADHPKYAQIKTRLEKAMPTENVPEIVRTKN</sequence>
<evidence type="ECO:0000256" key="6">
    <source>
        <dbReference type="ARBA" id="ARBA00022837"/>
    </source>
</evidence>
<keyword evidence="5" id="KW-0378">Hydrolase</keyword>
<evidence type="ECO:0000259" key="8">
    <source>
        <dbReference type="Pfam" id="PF00884"/>
    </source>
</evidence>